<evidence type="ECO:0000259" key="2">
    <source>
        <dbReference type="Pfam" id="PF01425"/>
    </source>
</evidence>
<proteinExistence type="inferred from homology"/>
<protein>
    <submittedName>
        <fullName evidence="3">Amidase family protein</fullName>
    </submittedName>
</protein>
<dbReference type="InterPro" id="IPR036928">
    <property type="entry name" value="AS_sf"/>
</dbReference>
<evidence type="ECO:0000313" key="4">
    <source>
        <dbReference type="Proteomes" id="UP001589865"/>
    </source>
</evidence>
<dbReference type="SUPFAM" id="SSF75304">
    <property type="entry name" value="Amidase signature (AS) enzymes"/>
    <property type="match status" value="1"/>
</dbReference>
<comment type="caution">
    <text evidence="3">The sequence shown here is derived from an EMBL/GenBank/DDBJ whole genome shotgun (WGS) entry which is preliminary data.</text>
</comment>
<comment type="similarity">
    <text evidence="1">Belongs to the amidase family.</text>
</comment>
<dbReference type="RefSeq" id="WP_377046001.1">
    <property type="nucleotide sequence ID" value="NZ_JBHLUN010000014.1"/>
</dbReference>
<dbReference type="NCBIfam" id="NF005687">
    <property type="entry name" value="PRK07487.1"/>
    <property type="match status" value="1"/>
</dbReference>
<dbReference type="EMBL" id="JBHLUN010000014">
    <property type="protein sequence ID" value="MFC0410249.1"/>
    <property type="molecule type" value="Genomic_DNA"/>
</dbReference>
<dbReference type="Pfam" id="PF01425">
    <property type="entry name" value="Amidase"/>
    <property type="match status" value="1"/>
</dbReference>
<sequence>MTEFWRLGAAELADRVTSGALSAEAVARDALERLEQANPAINAVVDCQPEEVLREARALDARRAAGEALGPLAGVPVTIKVNADQAGHATTNGLRLQRDLIAKHDNPVVTNLRRAGAVILGRTNTPAFSLRWFTRNALHGNTRNPRDPALTPGGSSGGAAASLAAGIGALAHGTDIGGSIRYPAYACGVHGLRPTLGRVAAFNASSPERAIGAQLMAVSGPLARSIPDLRLALAAMAAPDARDPWWVPAPLEGPPAPRRAALCVRPEGLATHPAVEAALRAAALQLQEAGWTVAETPCPPLREPARLQAVLWLAESRRGGNRAFAEEAEPESLAVLAAMERLAPPSEQHGVADALTARAGFLRQWIAFLERYPVVLLPVSAEPPFVDALDIATPDGFERVVEAQLTQVGLPLMGLPGLSVATSGDAPAPMGVQLVAGRYREDLLLQAGEIIAPEPVRPVDPVTV</sequence>
<evidence type="ECO:0000313" key="3">
    <source>
        <dbReference type="EMBL" id="MFC0410249.1"/>
    </source>
</evidence>
<reference evidence="3 4" key="1">
    <citation type="submission" date="2024-09" db="EMBL/GenBank/DDBJ databases">
        <authorList>
            <person name="Sun Q."/>
            <person name="Mori K."/>
        </authorList>
    </citation>
    <scope>NUCLEOTIDE SEQUENCE [LARGE SCALE GENOMIC DNA]</scope>
    <source>
        <strain evidence="3 4">TBRC 5777</strain>
    </source>
</reference>
<gene>
    <name evidence="3" type="ORF">ACFFGY_18505</name>
</gene>
<keyword evidence="4" id="KW-1185">Reference proteome</keyword>
<name>A0ABV6JX84_9PROT</name>
<dbReference type="PROSITE" id="PS00571">
    <property type="entry name" value="AMIDASES"/>
    <property type="match status" value="1"/>
</dbReference>
<dbReference type="InterPro" id="IPR020556">
    <property type="entry name" value="Amidase_CS"/>
</dbReference>
<dbReference type="Gene3D" id="3.90.1300.10">
    <property type="entry name" value="Amidase signature (AS) domain"/>
    <property type="match status" value="1"/>
</dbReference>
<dbReference type="InterPro" id="IPR000120">
    <property type="entry name" value="Amidase"/>
</dbReference>
<dbReference type="InterPro" id="IPR023631">
    <property type="entry name" value="Amidase_dom"/>
</dbReference>
<evidence type="ECO:0000256" key="1">
    <source>
        <dbReference type="ARBA" id="ARBA00009199"/>
    </source>
</evidence>
<accession>A0ABV6JX84</accession>
<organism evidence="3 4">
    <name type="scientific">Roseomonas elaeocarpi</name>
    <dbReference type="NCBI Taxonomy" id="907779"/>
    <lineage>
        <taxon>Bacteria</taxon>
        <taxon>Pseudomonadati</taxon>
        <taxon>Pseudomonadota</taxon>
        <taxon>Alphaproteobacteria</taxon>
        <taxon>Acetobacterales</taxon>
        <taxon>Roseomonadaceae</taxon>
        <taxon>Roseomonas</taxon>
    </lineage>
</organism>
<dbReference type="PANTHER" id="PTHR11895">
    <property type="entry name" value="TRANSAMIDASE"/>
    <property type="match status" value="1"/>
</dbReference>
<dbReference type="Proteomes" id="UP001589865">
    <property type="component" value="Unassembled WGS sequence"/>
</dbReference>
<dbReference type="PANTHER" id="PTHR11895:SF7">
    <property type="entry name" value="GLUTAMYL-TRNA(GLN) AMIDOTRANSFERASE SUBUNIT A, MITOCHONDRIAL"/>
    <property type="match status" value="1"/>
</dbReference>
<feature type="domain" description="Amidase" evidence="2">
    <location>
        <begin position="27"/>
        <end position="445"/>
    </location>
</feature>